<accession>A0A1I3AA96</accession>
<organism evidence="2 3">
    <name type="scientific">Actinopolymorpha cephalotaxi</name>
    <dbReference type="NCBI Taxonomy" id="504797"/>
    <lineage>
        <taxon>Bacteria</taxon>
        <taxon>Bacillati</taxon>
        <taxon>Actinomycetota</taxon>
        <taxon>Actinomycetes</taxon>
        <taxon>Propionibacteriales</taxon>
        <taxon>Actinopolymorphaceae</taxon>
        <taxon>Actinopolymorpha</taxon>
    </lineage>
</organism>
<sequence>MTAPVDLSVPVRESAIAEWLRPLHPDLVAVEVGPRHALAGGVASPLVEQVDVAAVRSDRRRDLYRVVAKRASPAEVIALSEVAAIPDTDAFPELIDAGADESGPWLVTPFYPGSTMPWDAAVPGTVLASLARMHHHYLGRTEALPPDLPRVDESFCHSALMDFSSSWIRDAQRTEPHRVHDRALDLLRRWSDDERIHAGPRLLPATLLHGDVYGLNVVVADDGSGPPRLIDWGSARIGPIMLDVVMYDDWPPAAGLPAYLRAWEAVTGDPLDTWQAEAGYAWAMAFSNAMFAGAVALRFGPTQAELMLDQGEAALERFGQLLTAPRS</sequence>
<feature type="domain" description="Aminoglycoside phosphotransferase" evidence="1">
    <location>
        <begin position="75"/>
        <end position="272"/>
    </location>
</feature>
<dbReference type="STRING" id="504797.SAMN05421678_118136"/>
<dbReference type="Pfam" id="PF01636">
    <property type="entry name" value="APH"/>
    <property type="match status" value="1"/>
</dbReference>
<keyword evidence="2" id="KW-0808">Transferase</keyword>
<dbReference type="InterPro" id="IPR002575">
    <property type="entry name" value="Aminoglycoside_PTrfase"/>
</dbReference>
<evidence type="ECO:0000259" key="1">
    <source>
        <dbReference type="Pfam" id="PF01636"/>
    </source>
</evidence>
<dbReference type="Gene3D" id="3.90.1200.10">
    <property type="match status" value="1"/>
</dbReference>
<dbReference type="OrthoDB" id="3723194at2"/>
<reference evidence="2 3" key="1">
    <citation type="submission" date="2016-10" db="EMBL/GenBank/DDBJ databases">
        <authorList>
            <person name="de Groot N.N."/>
        </authorList>
    </citation>
    <scope>NUCLEOTIDE SEQUENCE [LARGE SCALE GENOMIC DNA]</scope>
    <source>
        <strain evidence="2 3">CPCC 202808</strain>
    </source>
</reference>
<evidence type="ECO:0000313" key="2">
    <source>
        <dbReference type="EMBL" id="SFH47043.1"/>
    </source>
</evidence>
<gene>
    <name evidence="2" type="ORF">SAMN05421678_118136</name>
</gene>
<dbReference type="GO" id="GO:0016740">
    <property type="term" value="F:transferase activity"/>
    <property type="evidence" value="ECO:0007669"/>
    <property type="project" value="UniProtKB-KW"/>
</dbReference>
<dbReference type="SUPFAM" id="SSF56112">
    <property type="entry name" value="Protein kinase-like (PK-like)"/>
    <property type="match status" value="1"/>
</dbReference>
<dbReference type="EMBL" id="FOOI01000018">
    <property type="protein sequence ID" value="SFH47043.1"/>
    <property type="molecule type" value="Genomic_DNA"/>
</dbReference>
<dbReference type="Proteomes" id="UP000199052">
    <property type="component" value="Unassembled WGS sequence"/>
</dbReference>
<evidence type="ECO:0000313" key="3">
    <source>
        <dbReference type="Proteomes" id="UP000199052"/>
    </source>
</evidence>
<protein>
    <submittedName>
        <fullName evidence="2">Phosphotransferase enzyme family protein</fullName>
    </submittedName>
</protein>
<name>A0A1I3AA96_9ACTN</name>
<dbReference type="InterPro" id="IPR011009">
    <property type="entry name" value="Kinase-like_dom_sf"/>
</dbReference>
<dbReference type="AlphaFoldDB" id="A0A1I3AA96"/>
<proteinExistence type="predicted"/>